<dbReference type="PROSITE" id="PS51257">
    <property type="entry name" value="PROKAR_LIPOPROTEIN"/>
    <property type="match status" value="1"/>
</dbReference>
<evidence type="ECO:0000259" key="3">
    <source>
        <dbReference type="Pfam" id="PF16347"/>
    </source>
</evidence>
<dbReference type="InterPro" id="IPR032506">
    <property type="entry name" value="SGSH_C"/>
</dbReference>
<name>A0A7X8SKT1_9BACT</name>
<dbReference type="Pfam" id="PF16347">
    <property type="entry name" value="SGSH_C"/>
    <property type="match status" value="1"/>
</dbReference>
<dbReference type="Proteomes" id="UP000585050">
    <property type="component" value="Unassembled WGS sequence"/>
</dbReference>
<organism evidence="4 5">
    <name type="scientific">Flammeovirga agarivorans</name>
    <dbReference type="NCBI Taxonomy" id="2726742"/>
    <lineage>
        <taxon>Bacteria</taxon>
        <taxon>Pseudomonadati</taxon>
        <taxon>Bacteroidota</taxon>
        <taxon>Cytophagia</taxon>
        <taxon>Cytophagales</taxon>
        <taxon>Flammeovirgaceae</taxon>
        <taxon>Flammeovirga</taxon>
    </lineage>
</organism>
<sequence>MQLKKVISSVLLGSVLFSCGNPKKGMEDVQPPNIIYIMSDDHAYQAISAYDSTLIHTPNIDRIANEGMRFDQAYVTNSICSPSRAVTLTGKMSHLNSVKDNLDIFDTTQVTLPMYLKKAGYETAIIGKWHLKSTPQGFDHWEVLPDQGDYYQPDFRTPKGMIQEEGYVTDIITDKAIDYLEKKKGKDEPFMLMVHHKAPHREWMAAMEHLNAFHDEKIKEPTTLFDTYEGRGTAAKEAEMRISNHMGLTNDNKISPDVRDKTNHSPFMGWYDWAYNKNIDRMTDEEKEKWEEVYGPINKNFQKINPKGKNLTRWKYQRYMQDYLGTLLSVDDNIGRLLDYLDETGLSENTIVVYTSDQGFYLGEHGWFDKRFMYEQSFRTPLMIRWPEHIQAGAVNKELVQNIDYAPTFLEAAGVDIPEEMQGESLLPLFEDKTDKWRDALYYHYYEYPGIHGVKRHYGIKTKRYKLIHFYYDVDEWELYDLDQDPNEMNNVYNSPKYASVKMSLHKKLDQLREEYLDSDALTQQMLKADLERLRKLEEKK</sequence>
<dbReference type="GO" id="GO:0016787">
    <property type="term" value="F:hydrolase activity"/>
    <property type="evidence" value="ECO:0007669"/>
    <property type="project" value="UniProtKB-KW"/>
</dbReference>
<dbReference type="PROSITE" id="PS00149">
    <property type="entry name" value="SULFATASE_2"/>
    <property type="match status" value="1"/>
</dbReference>
<dbReference type="RefSeq" id="WP_168882786.1">
    <property type="nucleotide sequence ID" value="NZ_JABAIL010000003.1"/>
</dbReference>
<dbReference type="Gene3D" id="3.40.720.10">
    <property type="entry name" value="Alkaline Phosphatase, subunit A"/>
    <property type="match status" value="1"/>
</dbReference>
<reference evidence="4 5" key="1">
    <citation type="submission" date="2020-04" db="EMBL/GenBank/DDBJ databases">
        <title>Flammeovirga sp. SR4, a novel species isolated from seawater.</title>
        <authorList>
            <person name="Wang X."/>
        </authorList>
    </citation>
    <scope>NUCLEOTIDE SEQUENCE [LARGE SCALE GENOMIC DNA]</scope>
    <source>
        <strain evidence="4 5">SR4</strain>
    </source>
</reference>
<dbReference type="CDD" id="cd16031">
    <property type="entry name" value="G6S_like"/>
    <property type="match status" value="1"/>
</dbReference>
<protein>
    <submittedName>
        <fullName evidence="4">Sulfatase</fullName>
    </submittedName>
</protein>
<keyword evidence="2" id="KW-0378">Hydrolase</keyword>
<evidence type="ECO:0000256" key="1">
    <source>
        <dbReference type="ARBA" id="ARBA00008779"/>
    </source>
</evidence>
<gene>
    <name evidence="4" type="ORF">HGP29_12720</name>
</gene>
<comment type="caution">
    <text evidence="4">The sequence shown here is derived from an EMBL/GenBank/DDBJ whole genome shotgun (WGS) entry which is preliminary data.</text>
</comment>
<proteinExistence type="inferred from homology"/>
<dbReference type="AlphaFoldDB" id="A0A7X8SKT1"/>
<dbReference type="PANTHER" id="PTHR43108:SF6">
    <property type="entry name" value="N-SULPHOGLUCOSAMINE SULPHOHYDROLASE"/>
    <property type="match status" value="1"/>
</dbReference>
<dbReference type="SUPFAM" id="SSF53649">
    <property type="entry name" value="Alkaline phosphatase-like"/>
    <property type="match status" value="1"/>
</dbReference>
<comment type="similarity">
    <text evidence="1">Belongs to the sulfatase family.</text>
</comment>
<dbReference type="InterPro" id="IPR017850">
    <property type="entry name" value="Alkaline_phosphatase_core_sf"/>
</dbReference>
<dbReference type="PANTHER" id="PTHR43108">
    <property type="entry name" value="N-ACETYLGLUCOSAMINE-6-SULFATASE FAMILY MEMBER"/>
    <property type="match status" value="1"/>
</dbReference>
<evidence type="ECO:0000313" key="5">
    <source>
        <dbReference type="Proteomes" id="UP000585050"/>
    </source>
</evidence>
<evidence type="ECO:0000256" key="2">
    <source>
        <dbReference type="ARBA" id="ARBA00022801"/>
    </source>
</evidence>
<dbReference type="EMBL" id="JABAIL010000003">
    <property type="protein sequence ID" value="NLR92081.1"/>
    <property type="molecule type" value="Genomic_DNA"/>
</dbReference>
<feature type="domain" description="N-sulphoglucosamine sulphohydrolase C-terminal" evidence="3">
    <location>
        <begin position="363"/>
        <end position="514"/>
    </location>
</feature>
<evidence type="ECO:0000313" key="4">
    <source>
        <dbReference type="EMBL" id="NLR92081.1"/>
    </source>
</evidence>
<accession>A0A7X8SKT1</accession>
<keyword evidence="5" id="KW-1185">Reference proteome</keyword>
<dbReference type="InterPro" id="IPR024607">
    <property type="entry name" value="Sulfatase_CS"/>
</dbReference>